<organism evidence="2 3">
    <name type="scientific">Algoriphagus pacificus</name>
    <dbReference type="NCBI Taxonomy" id="2811234"/>
    <lineage>
        <taxon>Bacteria</taxon>
        <taxon>Pseudomonadati</taxon>
        <taxon>Bacteroidota</taxon>
        <taxon>Cytophagia</taxon>
        <taxon>Cytophagales</taxon>
        <taxon>Cyclobacteriaceae</taxon>
        <taxon>Algoriphagus</taxon>
    </lineage>
</organism>
<evidence type="ECO:0000313" key="2">
    <source>
        <dbReference type="EMBL" id="MBN7814221.1"/>
    </source>
</evidence>
<keyword evidence="3" id="KW-1185">Reference proteome</keyword>
<dbReference type="RefSeq" id="WP_206584878.1">
    <property type="nucleotide sequence ID" value="NZ_JAFKCU010000001.1"/>
</dbReference>
<proteinExistence type="predicted"/>
<comment type="caution">
    <text evidence="2">The sequence shown here is derived from an EMBL/GenBank/DDBJ whole genome shotgun (WGS) entry which is preliminary data.</text>
</comment>
<dbReference type="PROSITE" id="PS51257">
    <property type="entry name" value="PROKAR_LIPOPROTEIN"/>
    <property type="match status" value="1"/>
</dbReference>
<accession>A0ABS3CAT2</accession>
<feature type="domain" description="DUF5648" evidence="1">
    <location>
        <begin position="356"/>
        <end position="413"/>
    </location>
</feature>
<sequence>MKKTFKFLMPILLITFYSCTTVDDDLLPDQESVEIKSGIDPEFIKYLKLKGYKNPETLKIDELDDKYVVGNQIIFSKEEFHSFLPFYENLNKSNALWREYSYTPTTPLTKRVIPYYIKSTVSSSYRTIIIDAFNTWNNIRNFNIEFEYIGNLPAGPPDNNDIEIDISTENFTVFADGPGPVGVKDHGILLEFNPSKTNLYTSSKKKWLFVQAIGVLIGINPESEGSKWYTDLVPGTRAVEAYTMYNKWLYERLIDGDGIPDWGGFSYSDLVGIRNTWPHDTSEKPLYSYISTGSGWGNWTTDWSLYGSGNSNYGFWGINGYIYSSSRTGTVALYKYIHSSGVPYISTTPNLHISYPSFSFNGTVGYVFSSPGTNRVPVYEWYNPNVGYFFTTNSVDAYVQGPGWVGGGIAHYVLSLL</sequence>
<protein>
    <recommendedName>
        <fullName evidence="1">DUF5648 domain-containing protein</fullName>
    </recommendedName>
</protein>
<dbReference type="SUPFAM" id="SSF55486">
    <property type="entry name" value="Metalloproteases ('zincins'), catalytic domain"/>
    <property type="match status" value="1"/>
</dbReference>
<dbReference type="Proteomes" id="UP000664480">
    <property type="component" value="Unassembled WGS sequence"/>
</dbReference>
<dbReference type="EMBL" id="JAFKCU010000001">
    <property type="protein sequence ID" value="MBN7814221.1"/>
    <property type="molecule type" value="Genomic_DNA"/>
</dbReference>
<reference evidence="2 3" key="1">
    <citation type="submission" date="2021-03" db="EMBL/GenBank/DDBJ databases">
        <title>novel species isolated from a fishpond in China.</title>
        <authorList>
            <person name="Lu H."/>
            <person name="Cai Z."/>
        </authorList>
    </citation>
    <scope>NUCLEOTIDE SEQUENCE [LARGE SCALE GENOMIC DNA]</scope>
    <source>
        <strain evidence="2 3">YJ13C</strain>
    </source>
</reference>
<evidence type="ECO:0000259" key="1">
    <source>
        <dbReference type="Pfam" id="PF18885"/>
    </source>
</evidence>
<name>A0ABS3CAT2_9BACT</name>
<dbReference type="InterPro" id="IPR043708">
    <property type="entry name" value="DUF5648"/>
</dbReference>
<gene>
    <name evidence="2" type="ORF">J0A69_02220</name>
</gene>
<evidence type="ECO:0000313" key="3">
    <source>
        <dbReference type="Proteomes" id="UP000664480"/>
    </source>
</evidence>
<dbReference type="Pfam" id="PF18885">
    <property type="entry name" value="DUF5648"/>
    <property type="match status" value="1"/>
</dbReference>